<reference evidence="2" key="1">
    <citation type="journal article" date="2013" name="Mol. Plant Microbe Interact.">
        <title>Global aspects of pacC regulation of pathogenicity genes in Colletotrichum gloeosporioides as revealed by transcriptome analysis.</title>
        <authorList>
            <person name="Alkan N."/>
            <person name="Meng X."/>
            <person name="Friedlander G."/>
            <person name="Reuveni E."/>
            <person name="Sukno S."/>
            <person name="Sherman A."/>
            <person name="Thon M."/>
            <person name="Fluhr R."/>
            <person name="Prusky D."/>
        </authorList>
    </citation>
    <scope>NUCLEOTIDE SEQUENCE [LARGE SCALE GENOMIC DNA]</scope>
    <source>
        <strain evidence="2">Cg-14</strain>
    </source>
</reference>
<evidence type="ECO:0000313" key="1">
    <source>
        <dbReference type="EMBL" id="EQB43140.1"/>
    </source>
</evidence>
<gene>
    <name evidence="1" type="ORF">CGLO_18247</name>
</gene>
<dbReference type="Proteomes" id="UP000015530">
    <property type="component" value="Unassembled WGS sequence"/>
</dbReference>
<name>T0L4I4_COLGC</name>
<proteinExistence type="predicted"/>
<dbReference type="HOGENOM" id="CLU_3430967_0_0_1"/>
<protein>
    <submittedName>
        <fullName evidence="1">Uncharacterized protein</fullName>
    </submittedName>
</protein>
<organism evidence="1 2">
    <name type="scientific">Colletotrichum gloeosporioides (strain Cg-14)</name>
    <name type="common">Anthracnose fungus</name>
    <name type="synonym">Glomerella cingulata</name>
    <dbReference type="NCBI Taxonomy" id="1237896"/>
    <lineage>
        <taxon>Eukaryota</taxon>
        <taxon>Fungi</taxon>
        <taxon>Dikarya</taxon>
        <taxon>Ascomycota</taxon>
        <taxon>Pezizomycotina</taxon>
        <taxon>Sordariomycetes</taxon>
        <taxon>Hypocreomycetidae</taxon>
        <taxon>Glomerellales</taxon>
        <taxon>Glomerellaceae</taxon>
        <taxon>Colletotrichum</taxon>
        <taxon>Colletotrichum gloeosporioides species complex</taxon>
    </lineage>
</organism>
<accession>T0L4I4</accession>
<evidence type="ECO:0000313" key="2">
    <source>
        <dbReference type="Proteomes" id="UP000015530"/>
    </source>
</evidence>
<sequence length="18" mass="2030">MAPLGTLIQQLWSKFLLA</sequence>
<dbReference type="AlphaFoldDB" id="T0L4I4"/>
<dbReference type="EMBL" id="AMYD01004460">
    <property type="protein sequence ID" value="EQB43140.1"/>
    <property type="molecule type" value="Genomic_DNA"/>
</dbReference>
<comment type="caution">
    <text evidence="1">The sequence shown here is derived from an EMBL/GenBank/DDBJ whole genome shotgun (WGS) entry which is preliminary data.</text>
</comment>